<gene>
    <name evidence="1" type="ORF">PR048_011096</name>
</gene>
<keyword evidence="2" id="KW-1185">Reference proteome</keyword>
<sequence length="108" mass="12685">MKLKMKKVKLMTSKDLKKNSEQIVTVYGGLHEENVREWLHVDMTKEIIESVTGTKKKEKRDDSIDGDDKPPMKITQYEYLHHVECLIVGLQQHIIYFCKLQCFCLSLD</sequence>
<dbReference type="EMBL" id="JARBHB010000004">
    <property type="protein sequence ID" value="KAJ8884900.1"/>
    <property type="molecule type" value="Genomic_DNA"/>
</dbReference>
<accession>A0ABQ9HKT9</accession>
<name>A0ABQ9HKT9_9NEOP</name>
<evidence type="ECO:0000313" key="2">
    <source>
        <dbReference type="Proteomes" id="UP001159363"/>
    </source>
</evidence>
<dbReference type="Proteomes" id="UP001159363">
    <property type="component" value="Chromosome X"/>
</dbReference>
<reference evidence="1 2" key="1">
    <citation type="submission" date="2023-02" db="EMBL/GenBank/DDBJ databases">
        <title>LHISI_Scaffold_Assembly.</title>
        <authorList>
            <person name="Stuart O.P."/>
            <person name="Cleave R."/>
            <person name="Magrath M.J.L."/>
            <person name="Mikheyev A.S."/>
        </authorList>
    </citation>
    <scope>NUCLEOTIDE SEQUENCE [LARGE SCALE GENOMIC DNA]</scope>
    <source>
        <strain evidence="1">Daus_M_001</strain>
        <tissue evidence="1">Leg muscle</tissue>
    </source>
</reference>
<evidence type="ECO:0000313" key="1">
    <source>
        <dbReference type="EMBL" id="KAJ8884900.1"/>
    </source>
</evidence>
<protein>
    <submittedName>
        <fullName evidence="1">Uncharacterized protein</fullName>
    </submittedName>
</protein>
<comment type="caution">
    <text evidence="1">The sequence shown here is derived from an EMBL/GenBank/DDBJ whole genome shotgun (WGS) entry which is preliminary data.</text>
</comment>
<organism evidence="1 2">
    <name type="scientific">Dryococelus australis</name>
    <dbReference type="NCBI Taxonomy" id="614101"/>
    <lineage>
        <taxon>Eukaryota</taxon>
        <taxon>Metazoa</taxon>
        <taxon>Ecdysozoa</taxon>
        <taxon>Arthropoda</taxon>
        <taxon>Hexapoda</taxon>
        <taxon>Insecta</taxon>
        <taxon>Pterygota</taxon>
        <taxon>Neoptera</taxon>
        <taxon>Polyneoptera</taxon>
        <taxon>Phasmatodea</taxon>
        <taxon>Verophasmatodea</taxon>
        <taxon>Anareolatae</taxon>
        <taxon>Phasmatidae</taxon>
        <taxon>Eurycanthinae</taxon>
        <taxon>Dryococelus</taxon>
    </lineage>
</organism>
<proteinExistence type="predicted"/>